<dbReference type="PANTHER" id="PTHR11271">
    <property type="entry name" value="GUANINE DEAMINASE"/>
    <property type="match status" value="1"/>
</dbReference>
<evidence type="ECO:0000256" key="1">
    <source>
        <dbReference type="ARBA" id="ARBA00001947"/>
    </source>
</evidence>
<dbReference type="InterPro" id="IPR032466">
    <property type="entry name" value="Metal_Hydrolase"/>
</dbReference>
<dbReference type="SUPFAM" id="SSF51556">
    <property type="entry name" value="Metallo-dependent hydrolases"/>
    <property type="match status" value="1"/>
</dbReference>
<dbReference type="STRING" id="745531.A0A0C3PMX3"/>
<keyword evidence="7" id="KW-1185">Reference proteome</keyword>
<dbReference type="Gene3D" id="2.30.40.10">
    <property type="entry name" value="Urease, subunit C, domain 1"/>
    <property type="match status" value="1"/>
</dbReference>
<dbReference type="PANTHER" id="PTHR11271:SF6">
    <property type="entry name" value="GUANINE DEAMINASE"/>
    <property type="match status" value="1"/>
</dbReference>
<organism evidence="6 7">
    <name type="scientific">Phlebiopsis gigantea (strain 11061_1 CR5-6)</name>
    <name type="common">White-rot fungus</name>
    <name type="synonym">Peniophora gigantea</name>
    <dbReference type="NCBI Taxonomy" id="745531"/>
    <lineage>
        <taxon>Eukaryota</taxon>
        <taxon>Fungi</taxon>
        <taxon>Dikarya</taxon>
        <taxon>Basidiomycota</taxon>
        <taxon>Agaricomycotina</taxon>
        <taxon>Agaricomycetes</taxon>
        <taxon>Polyporales</taxon>
        <taxon>Phanerochaetaceae</taxon>
        <taxon>Phlebiopsis</taxon>
    </lineage>
</organism>
<dbReference type="InterPro" id="IPR011059">
    <property type="entry name" value="Metal-dep_hydrolase_composite"/>
</dbReference>
<evidence type="ECO:0000313" key="7">
    <source>
        <dbReference type="Proteomes" id="UP000053257"/>
    </source>
</evidence>
<evidence type="ECO:0000256" key="2">
    <source>
        <dbReference type="ARBA" id="ARBA00022723"/>
    </source>
</evidence>
<dbReference type="GO" id="GO:0008270">
    <property type="term" value="F:zinc ion binding"/>
    <property type="evidence" value="ECO:0007669"/>
    <property type="project" value="TreeGrafter"/>
</dbReference>
<dbReference type="AlphaFoldDB" id="A0A0C3PMX3"/>
<evidence type="ECO:0000313" key="6">
    <source>
        <dbReference type="EMBL" id="KIP08073.1"/>
    </source>
</evidence>
<dbReference type="EMBL" id="KN840485">
    <property type="protein sequence ID" value="KIP08073.1"/>
    <property type="molecule type" value="Genomic_DNA"/>
</dbReference>
<keyword evidence="2" id="KW-0479">Metal-binding</keyword>
<evidence type="ECO:0000259" key="5">
    <source>
        <dbReference type="Pfam" id="PF01979"/>
    </source>
</evidence>
<gene>
    <name evidence="6" type="ORF">PHLGIDRAFT_29722</name>
</gene>
<keyword evidence="4" id="KW-0862">Zinc</keyword>
<evidence type="ECO:0000256" key="4">
    <source>
        <dbReference type="ARBA" id="ARBA00022833"/>
    </source>
</evidence>
<keyword evidence="3" id="KW-0378">Hydrolase</keyword>
<dbReference type="InterPro" id="IPR051607">
    <property type="entry name" value="Metallo-dep_hydrolases"/>
</dbReference>
<dbReference type="GO" id="GO:0008892">
    <property type="term" value="F:guanine deaminase activity"/>
    <property type="evidence" value="ECO:0007669"/>
    <property type="project" value="TreeGrafter"/>
</dbReference>
<protein>
    <recommendedName>
        <fullName evidence="5">Amidohydrolase-related domain-containing protein</fullName>
    </recommendedName>
</protein>
<feature type="domain" description="Amidohydrolase-related" evidence="5">
    <location>
        <begin position="38"/>
        <end position="384"/>
    </location>
</feature>
<sequence length="445" mass="48969">MIFIGDLVHCPSLGKLEILRDHVLVPGNDISRIPKGTFLLPTFCDLHLHAPQFLYQGTGLHLPLMQWLNEYAFKAEERIDNDPDLAQRVYSRLARRLVERGTGAVLLFGTIKETTNLILAQCMIDAGIRAFVGKLSMDRSSRPTYVEASAEISLAAAASFADRCASLENMVDSHAGLAKPVLTPRFVPTCSDELLTGLGRLSAERGLLVQSHMAESLDQVEWVKSERGMDDIEVFDRSNLLTPRTIQAHCTFLTPSSLCKVAERGSAIAHCPLSNAYFSAEPFRLREALDNGVKVGLGTDVAGGYDIDIMGSMRQAVAVSRMREGARLVHKVAPDAIQESKPLSVDWKEALYLATTGGARTLGLGEESGTFAVGAAFDAQCINLMNETTCQGTGPLDFLDREHEGMGNWELSDELIEKWWCLGDFRNRVSMWVQGKKVPRTRCDP</sequence>
<dbReference type="InterPro" id="IPR006680">
    <property type="entry name" value="Amidohydro-rel"/>
</dbReference>
<dbReference type="Proteomes" id="UP000053257">
    <property type="component" value="Unassembled WGS sequence"/>
</dbReference>
<dbReference type="HOGENOM" id="CLU_012358_0_1_1"/>
<accession>A0A0C3PMX3</accession>
<dbReference type="OrthoDB" id="194468at2759"/>
<dbReference type="GO" id="GO:0005829">
    <property type="term" value="C:cytosol"/>
    <property type="evidence" value="ECO:0007669"/>
    <property type="project" value="TreeGrafter"/>
</dbReference>
<name>A0A0C3PMX3_PHLG1</name>
<comment type="cofactor">
    <cofactor evidence="1">
        <name>Zn(2+)</name>
        <dbReference type="ChEBI" id="CHEBI:29105"/>
    </cofactor>
</comment>
<dbReference type="GO" id="GO:0046098">
    <property type="term" value="P:guanine metabolic process"/>
    <property type="evidence" value="ECO:0007669"/>
    <property type="project" value="TreeGrafter"/>
</dbReference>
<proteinExistence type="predicted"/>
<reference evidence="6 7" key="1">
    <citation type="journal article" date="2014" name="PLoS Genet.">
        <title>Analysis of the Phlebiopsis gigantea genome, transcriptome and secretome provides insight into its pioneer colonization strategies of wood.</title>
        <authorList>
            <person name="Hori C."/>
            <person name="Ishida T."/>
            <person name="Igarashi K."/>
            <person name="Samejima M."/>
            <person name="Suzuki H."/>
            <person name="Master E."/>
            <person name="Ferreira P."/>
            <person name="Ruiz-Duenas F.J."/>
            <person name="Held B."/>
            <person name="Canessa P."/>
            <person name="Larrondo L.F."/>
            <person name="Schmoll M."/>
            <person name="Druzhinina I.S."/>
            <person name="Kubicek C.P."/>
            <person name="Gaskell J.A."/>
            <person name="Kersten P."/>
            <person name="St John F."/>
            <person name="Glasner J."/>
            <person name="Sabat G."/>
            <person name="Splinter BonDurant S."/>
            <person name="Syed K."/>
            <person name="Yadav J."/>
            <person name="Mgbeahuruike A.C."/>
            <person name="Kovalchuk A."/>
            <person name="Asiegbu F.O."/>
            <person name="Lackner G."/>
            <person name="Hoffmeister D."/>
            <person name="Rencoret J."/>
            <person name="Gutierrez A."/>
            <person name="Sun H."/>
            <person name="Lindquist E."/>
            <person name="Barry K."/>
            <person name="Riley R."/>
            <person name="Grigoriev I.V."/>
            <person name="Henrissat B."/>
            <person name="Kues U."/>
            <person name="Berka R.M."/>
            <person name="Martinez A.T."/>
            <person name="Covert S.F."/>
            <person name="Blanchette R.A."/>
            <person name="Cullen D."/>
        </authorList>
    </citation>
    <scope>NUCLEOTIDE SEQUENCE [LARGE SCALE GENOMIC DNA]</scope>
    <source>
        <strain evidence="6 7">11061_1 CR5-6</strain>
    </source>
</reference>
<dbReference type="Gene3D" id="3.20.20.140">
    <property type="entry name" value="Metal-dependent hydrolases"/>
    <property type="match status" value="1"/>
</dbReference>
<dbReference type="Pfam" id="PF01979">
    <property type="entry name" value="Amidohydro_1"/>
    <property type="match status" value="1"/>
</dbReference>
<evidence type="ECO:0000256" key="3">
    <source>
        <dbReference type="ARBA" id="ARBA00022801"/>
    </source>
</evidence>